<name>A0ABQ3S773_9ACTN</name>
<dbReference type="Proteomes" id="UP000649259">
    <property type="component" value="Unassembled WGS sequence"/>
</dbReference>
<evidence type="ECO:0000256" key="1">
    <source>
        <dbReference type="SAM" id="MobiDB-lite"/>
    </source>
</evidence>
<dbReference type="EMBL" id="BNEB01000005">
    <property type="protein sequence ID" value="GHI63972.1"/>
    <property type="molecule type" value="Genomic_DNA"/>
</dbReference>
<feature type="compositionally biased region" description="Basic and acidic residues" evidence="1">
    <location>
        <begin position="1"/>
        <end position="20"/>
    </location>
</feature>
<gene>
    <name evidence="2" type="ORF">Saso_56220</name>
</gene>
<comment type="caution">
    <text evidence="2">The sequence shown here is derived from an EMBL/GenBank/DDBJ whole genome shotgun (WGS) entry which is preliminary data.</text>
</comment>
<evidence type="ECO:0000313" key="3">
    <source>
        <dbReference type="Proteomes" id="UP000649259"/>
    </source>
</evidence>
<feature type="region of interest" description="Disordered" evidence="1">
    <location>
        <begin position="1"/>
        <end position="32"/>
    </location>
</feature>
<feature type="compositionally biased region" description="Basic and acidic residues" evidence="1">
    <location>
        <begin position="90"/>
        <end position="100"/>
    </location>
</feature>
<accession>A0ABQ3S773</accession>
<feature type="region of interest" description="Disordered" evidence="1">
    <location>
        <begin position="71"/>
        <end position="151"/>
    </location>
</feature>
<reference evidence="3" key="1">
    <citation type="submission" date="2023-07" db="EMBL/GenBank/DDBJ databases">
        <title>Whole genome shotgun sequence of Streptomyces cacaoi subsp. asoensis NBRC 13813.</title>
        <authorList>
            <person name="Komaki H."/>
            <person name="Tamura T."/>
        </authorList>
    </citation>
    <scope>NUCLEOTIDE SEQUENCE [LARGE SCALE GENOMIC DNA]</scope>
    <source>
        <strain evidence="3">NBRC 13813</strain>
    </source>
</reference>
<organism evidence="2 3">
    <name type="scientific">Streptomyces asoensis</name>
    <dbReference type="NCBI Taxonomy" id="249586"/>
    <lineage>
        <taxon>Bacteria</taxon>
        <taxon>Bacillati</taxon>
        <taxon>Actinomycetota</taxon>
        <taxon>Actinomycetes</taxon>
        <taxon>Kitasatosporales</taxon>
        <taxon>Streptomycetaceae</taxon>
        <taxon>Streptomyces</taxon>
    </lineage>
</organism>
<sequence>MRPRAGWDTRRRRRTDDEVSRGGGASVIGTPEGDAVVRVHTRPGGGVQDVPALVERKRELRAEAGGAVVTTGAERAVSDRTARGVRAPRGVREQGHTDRSRPRRTGTPRPVTVREHRGERNIAGTDQAPSQQPSGRTEGRPAVVLRGRRDG</sequence>
<protein>
    <submittedName>
        <fullName evidence="2">Uncharacterized protein</fullName>
    </submittedName>
</protein>
<evidence type="ECO:0000313" key="2">
    <source>
        <dbReference type="EMBL" id="GHI63972.1"/>
    </source>
</evidence>
<keyword evidence="3" id="KW-1185">Reference proteome</keyword>
<proteinExistence type="predicted"/>